<dbReference type="InterPro" id="IPR018247">
    <property type="entry name" value="EF_Hand_1_Ca_BS"/>
</dbReference>
<dbReference type="AlphaFoldDB" id="A0AAV4SS25"/>
<dbReference type="GO" id="GO:0000287">
    <property type="term" value="F:magnesium ion binding"/>
    <property type="evidence" value="ECO:0007669"/>
    <property type="project" value="TreeGrafter"/>
</dbReference>
<name>A0AAV4SS25_9ARAC</name>
<keyword evidence="6" id="KW-0401">Integrin</keyword>
<protein>
    <submittedName>
        <fullName evidence="6">Calcium and integrin-binding family member 3</fullName>
    </submittedName>
</protein>
<dbReference type="EMBL" id="BPLQ01008247">
    <property type="protein sequence ID" value="GIY36106.1"/>
    <property type="molecule type" value="Genomic_DNA"/>
</dbReference>
<comment type="caution">
    <text evidence="6">The sequence shown here is derived from an EMBL/GenBank/DDBJ whole genome shotgun (WGS) entry which is preliminary data.</text>
</comment>
<dbReference type="PROSITE" id="PS50222">
    <property type="entry name" value="EF_HAND_2"/>
    <property type="match status" value="1"/>
</dbReference>
<keyword evidence="2" id="KW-0677">Repeat</keyword>
<keyword evidence="7" id="KW-1185">Reference proteome</keyword>
<dbReference type="InterPro" id="IPR002048">
    <property type="entry name" value="EF_hand_dom"/>
</dbReference>
<gene>
    <name evidence="6" type="primary">CIB3</name>
    <name evidence="6" type="ORF">CDAR_101621</name>
</gene>
<sequence length="125" mass="14267">MIHEYTWDNLFRGYKYTILLSTTCGIVVSDYDGDKFIGADDIKQATVALTRSELNAEEVGLVVEKVLEEGDNDDDGKLSFLEFQSIISKAPEFLGYGHSYYSTMSFIKNIQSWIIIYTDFPFHVL</sequence>
<proteinExistence type="predicted"/>
<dbReference type="GO" id="GO:0005509">
    <property type="term" value="F:calcium ion binding"/>
    <property type="evidence" value="ECO:0007669"/>
    <property type="project" value="InterPro"/>
</dbReference>
<dbReference type="PANTHER" id="PTHR45791">
    <property type="entry name" value="CALCIUM AND INTEGRIN BINDING FAMILY MEMBER 2"/>
    <property type="match status" value="1"/>
</dbReference>
<evidence type="ECO:0000256" key="3">
    <source>
        <dbReference type="ARBA" id="ARBA00022837"/>
    </source>
</evidence>
<dbReference type="GO" id="GO:0055074">
    <property type="term" value="P:calcium ion homeostasis"/>
    <property type="evidence" value="ECO:0007669"/>
    <property type="project" value="TreeGrafter"/>
</dbReference>
<dbReference type="SUPFAM" id="SSF47473">
    <property type="entry name" value="EF-hand"/>
    <property type="match status" value="1"/>
</dbReference>
<keyword evidence="4" id="KW-0460">Magnesium</keyword>
<evidence type="ECO:0000256" key="4">
    <source>
        <dbReference type="ARBA" id="ARBA00022842"/>
    </source>
</evidence>
<evidence type="ECO:0000256" key="2">
    <source>
        <dbReference type="ARBA" id="ARBA00022737"/>
    </source>
</evidence>
<evidence type="ECO:0000259" key="5">
    <source>
        <dbReference type="PROSITE" id="PS50222"/>
    </source>
</evidence>
<dbReference type="InterPro" id="IPR051433">
    <property type="entry name" value="CIBP"/>
</dbReference>
<accession>A0AAV4SS25</accession>
<keyword evidence="1" id="KW-0479">Metal-binding</keyword>
<feature type="domain" description="EF-hand" evidence="5">
    <location>
        <begin position="58"/>
        <end position="93"/>
    </location>
</feature>
<reference evidence="6 7" key="1">
    <citation type="submission" date="2021-06" db="EMBL/GenBank/DDBJ databases">
        <title>Caerostris darwini draft genome.</title>
        <authorList>
            <person name="Kono N."/>
            <person name="Arakawa K."/>
        </authorList>
    </citation>
    <scope>NUCLEOTIDE SEQUENCE [LARGE SCALE GENOMIC DNA]</scope>
</reference>
<keyword evidence="3" id="KW-0106">Calcium</keyword>
<evidence type="ECO:0000256" key="1">
    <source>
        <dbReference type="ARBA" id="ARBA00022723"/>
    </source>
</evidence>
<organism evidence="6 7">
    <name type="scientific">Caerostris darwini</name>
    <dbReference type="NCBI Taxonomy" id="1538125"/>
    <lineage>
        <taxon>Eukaryota</taxon>
        <taxon>Metazoa</taxon>
        <taxon>Ecdysozoa</taxon>
        <taxon>Arthropoda</taxon>
        <taxon>Chelicerata</taxon>
        <taxon>Arachnida</taxon>
        <taxon>Araneae</taxon>
        <taxon>Araneomorphae</taxon>
        <taxon>Entelegynae</taxon>
        <taxon>Araneoidea</taxon>
        <taxon>Araneidae</taxon>
        <taxon>Caerostris</taxon>
    </lineage>
</organism>
<dbReference type="InterPro" id="IPR011992">
    <property type="entry name" value="EF-hand-dom_pair"/>
</dbReference>
<dbReference type="Proteomes" id="UP001054837">
    <property type="component" value="Unassembled WGS sequence"/>
</dbReference>
<evidence type="ECO:0000313" key="6">
    <source>
        <dbReference type="EMBL" id="GIY36106.1"/>
    </source>
</evidence>
<dbReference type="PANTHER" id="PTHR45791:SF6">
    <property type="entry name" value="CALCIUM AND INTEGRIN BINDING FAMILY MEMBER 2"/>
    <property type="match status" value="1"/>
</dbReference>
<dbReference type="PROSITE" id="PS00018">
    <property type="entry name" value="EF_HAND_1"/>
    <property type="match status" value="2"/>
</dbReference>
<evidence type="ECO:0000313" key="7">
    <source>
        <dbReference type="Proteomes" id="UP001054837"/>
    </source>
</evidence>
<dbReference type="GO" id="GO:0007229">
    <property type="term" value="P:integrin-mediated signaling pathway"/>
    <property type="evidence" value="ECO:0007669"/>
    <property type="project" value="UniProtKB-KW"/>
</dbReference>
<dbReference type="Gene3D" id="1.10.238.10">
    <property type="entry name" value="EF-hand"/>
    <property type="match status" value="1"/>
</dbReference>